<sequence length="563" mass="60689">MDFIRNLFTLFQRLQDIVRDGQKRGDLPGMVMSLMREVRGGNGDEDGQGDGPAVYQGKRAQADQATPEAASRATARNKAARHTGLPEPAVYRSPDGGDSLRDIETARAPARNADEMDDRFPQPAAAPLIREQYDYEPASADPDLAAEPAFEPAMAEVGDRDGPAISWDDDEEDVQASEPAPAPVREPVAAQVEAEAEAEPPPPPATRDGGGDPARKDDDWFDLDDWQDTALKVAGVGAAAAGTAAGAMAIRNHFFDGEEERDKEAESRPALPLGGGDEPTAERGDGPDDKVHDDRARDDKEDDGNREWIAAAAVAAPAVASVLPKAPDAVSRDEPEEQERDAAPAGRSVSATDDSPSRPQNRPHPVEIIPGDPRNPSTQPASQSLASPGIRLYGAMDASMYAEFSEMLAEQAPGGPIVIALTTMEGDPDIARSMADDIRLLRDRGRRELIFLGKTAIYGAGALFMAAFPVSHRYLTRATKLMVTENKRAQPLELPGGSLRRVASQLEHARREIEREIEQEDEDYRAISDGSNVSVQELREKAPNDWYITASEAKAMGLIAEVV</sequence>
<feature type="region of interest" description="Disordered" evidence="1">
    <location>
        <begin position="140"/>
        <end position="223"/>
    </location>
</feature>
<feature type="compositionally biased region" description="Basic and acidic residues" evidence="1">
    <location>
        <begin position="209"/>
        <end position="218"/>
    </location>
</feature>
<feature type="compositionally biased region" description="Low complexity" evidence="1">
    <location>
        <begin position="176"/>
        <end position="193"/>
    </location>
</feature>
<keyword evidence="4" id="KW-1185">Reference proteome</keyword>
<organism evidence="3 4">
    <name type="scientific">Alteriqipengyuania lutimaris</name>
    <dbReference type="NCBI Taxonomy" id="1538146"/>
    <lineage>
        <taxon>Bacteria</taxon>
        <taxon>Pseudomonadati</taxon>
        <taxon>Pseudomonadota</taxon>
        <taxon>Alphaproteobacteria</taxon>
        <taxon>Sphingomonadales</taxon>
        <taxon>Erythrobacteraceae</taxon>
        <taxon>Alteriqipengyuania</taxon>
    </lineage>
</organism>
<feature type="compositionally biased region" description="Polar residues" evidence="1">
    <location>
        <begin position="375"/>
        <end position="386"/>
    </location>
</feature>
<name>A0A395LJU7_9SPHN</name>
<keyword evidence="2" id="KW-0472">Membrane</keyword>
<dbReference type="AlphaFoldDB" id="A0A395LJU7"/>
<evidence type="ECO:0000256" key="1">
    <source>
        <dbReference type="SAM" id="MobiDB-lite"/>
    </source>
</evidence>
<dbReference type="InterPro" id="IPR023562">
    <property type="entry name" value="ClpP/TepA"/>
</dbReference>
<keyword evidence="2" id="KW-0812">Transmembrane</keyword>
<evidence type="ECO:0008006" key="5">
    <source>
        <dbReference type="Google" id="ProtNLM"/>
    </source>
</evidence>
<dbReference type="Gene3D" id="3.90.226.10">
    <property type="entry name" value="2-enoyl-CoA Hydratase, Chain A, domain 1"/>
    <property type="match status" value="1"/>
</dbReference>
<evidence type="ECO:0000313" key="3">
    <source>
        <dbReference type="EMBL" id="RDS75734.1"/>
    </source>
</evidence>
<dbReference type="RefSeq" id="WP_115493002.1">
    <property type="nucleotide sequence ID" value="NZ_JACHWW010000002.1"/>
</dbReference>
<feature type="region of interest" description="Disordered" evidence="1">
    <location>
        <begin position="38"/>
        <end position="101"/>
    </location>
</feature>
<dbReference type="Pfam" id="PF00574">
    <property type="entry name" value="CLP_protease"/>
    <property type="match status" value="1"/>
</dbReference>
<accession>A0A395LJU7</accession>
<gene>
    <name evidence="3" type="ORF">DL238_13605</name>
</gene>
<evidence type="ECO:0000256" key="2">
    <source>
        <dbReference type="SAM" id="Phobius"/>
    </source>
</evidence>
<proteinExistence type="predicted"/>
<dbReference type="InterPro" id="IPR029045">
    <property type="entry name" value="ClpP/crotonase-like_dom_sf"/>
</dbReference>
<feature type="compositionally biased region" description="Low complexity" evidence="1">
    <location>
        <begin position="145"/>
        <end position="156"/>
    </location>
</feature>
<dbReference type="OrthoDB" id="7059145at2"/>
<feature type="compositionally biased region" description="Polar residues" evidence="1">
    <location>
        <begin position="349"/>
        <end position="360"/>
    </location>
</feature>
<evidence type="ECO:0000313" key="4">
    <source>
        <dbReference type="Proteomes" id="UP000254101"/>
    </source>
</evidence>
<feature type="compositionally biased region" description="Basic and acidic residues" evidence="1">
    <location>
        <begin position="280"/>
        <end position="306"/>
    </location>
</feature>
<feature type="region of interest" description="Disordered" evidence="1">
    <location>
        <begin position="325"/>
        <end position="386"/>
    </location>
</feature>
<feature type="transmembrane region" description="Helical" evidence="2">
    <location>
        <begin position="449"/>
        <end position="470"/>
    </location>
</feature>
<dbReference type="EMBL" id="QRBB01000002">
    <property type="protein sequence ID" value="RDS75734.1"/>
    <property type="molecule type" value="Genomic_DNA"/>
</dbReference>
<comment type="caution">
    <text evidence="3">The sequence shown here is derived from an EMBL/GenBank/DDBJ whole genome shotgun (WGS) entry which is preliminary data.</text>
</comment>
<dbReference type="SUPFAM" id="SSF52096">
    <property type="entry name" value="ClpP/crotonase"/>
    <property type="match status" value="1"/>
</dbReference>
<feature type="region of interest" description="Disordered" evidence="1">
    <location>
        <begin position="255"/>
        <end position="311"/>
    </location>
</feature>
<feature type="compositionally biased region" description="Basic and acidic residues" evidence="1">
    <location>
        <begin position="255"/>
        <end position="267"/>
    </location>
</feature>
<protein>
    <recommendedName>
        <fullName evidence="5">Peptidase S14</fullName>
    </recommendedName>
</protein>
<dbReference type="Proteomes" id="UP000254101">
    <property type="component" value="Unassembled WGS sequence"/>
</dbReference>
<reference evidence="3 4" key="1">
    <citation type="submission" date="2018-07" db="EMBL/GenBank/DDBJ databases">
        <title>Erythrobacter nanhaiensis sp. nov., a novel member of the genus Erythrobacter isolated from the South China Sea.</title>
        <authorList>
            <person name="Chen X."/>
            <person name="Liu J."/>
        </authorList>
    </citation>
    <scope>NUCLEOTIDE SEQUENCE [LARGE SCALE GENOMIC DNA]</scope>
    <source>
        <strain evidence="3 4">S-5</strain>
    </source>
</reference>
<keyword evidence="2" id="KW-1133">Transmembrane helix</keyword>